<evidence type="ECO:0000256" key="1">
    <source>
        <dbReference type="ARBA" id="ARBA00023015"/>
    </source>
</evidence>
<keyword evidence="1" id="KW-0805">Transcription regulation</keyword>
<evidence type="ECO:0000313" key="6">
    <source>
        <dbReference type="Proteomes" id="UP000776629"/>
    </source>
</evidence>
<dbReference type="Gene3D" id="1.10.10.10">
    <property type="entry name" value="Winged helix-like DNA-binding domain superfamily/Winged helix DNA-binding domain"/>
    <property type="match status" value="1"/>
</dbReference>
<feature type="domain" description="HTH marR-type" evidence="4">
    <location>
        <begin position="1"/>
        <end position="139"/>
    </location>
</feature>
<comment type="caution">
    <text evidence="5">The sequence shown here is derived from an EMBL/GenBank/DDBJ whole genome shotgun (WGS) entry which is preliminary data.</text>
</comment>
<evidence type="ECO:0000256" key="2">
    <source>
        <dbReference type="ARBA" id="ARBA00023125"/>
    </source>
</evidence>
<keyword evidence="6" id="KW-1185">Reference proteome</keyword>
<reference evidence="5 6" key="1">
    <citation type="journal article" date="2021" name="Sci. Rep.">
        <title>The distribution of antibiotic resistance genes in chicken gut microbiota commensals.</title>
        <authorList>
            <person name="Juricova H."/>
            <person name="Matiasovicova J."/>
            <person name="Kubasova T."/>
            <person name="Cejkova D."/>
            <person name="Rychlik I."/>
        </authorList>
    </citation>
    <scope>NUCLEOTIDE SEQUENCE [LARGE SCALE GENOMIC DNA]</scope>
    <source>
        <strain evidence="5 6">An810</strain>
    </source>
</reference>
<dbReference type="EMBL" id="JACJJQ010000052">
    <property type="protein sequence ID" value="MBM6754795.1"/>
    <property type="molecule type" value="Genomic_DNA"/>
</dbReference>
<dbReference type="InterPro" id="IPR036388">
    <property type="entry name" value="WH-like_DNA-bd_sf"/>
</dbReference>
<evidence type="ECO:0000259" key="4">
    <source>
        <dbReference type="PROSITE" id="PS50995"/>
    </source>
</evidence>
<organism evidence="5 6">
    <name type="scientific">Limosilactobacillus alvi</name>
    <dbReference type="NCBI Taxonomy" id="990412"/>
    <lineage>
        <taxon>Bacteria</taxon>
        <taxon>Bacillati</taxon>
        <taxon>Bacillota</taxon>
        <taxon>Bacilli</taxon>
        <taxon>Lactobacillales</taxon>
        <taxon>Lactobacillaceae</taxon>
        <taxon>Limosilactobacillus</taxon>
    </lineage>
</organism>
<dbReference type="InterPro" id="IPR000835">
    <property type="entry name" value="HTH_MarR-typ"/>
</dbReference>
<dbReference type="Proteomes" id="UP000776629">
    <property type="component" value="Unassembled WGS sequence"/>
</dbReference>
<proteinExistence type="predicted"/>
<evidence type="ECO:0000256" key="3">
    <source>
        <dbReference type="ARBA" id="ARBA00023163"/>
    </source>
</evidence>
<gene>
    <name evidence="5" type="ORF">H5993_08500</name>
</gene>
<dbReference type="PANTHER" id="PTHR42756:SF1">
    <property type="entry name" value="TRANSCRIPTIONAL REPRESSOR OF EMRAB OPERON"/>
    <property type="match status" value="1"/>
</dbReference>
<keyword evidence="2" id="KW-0238">DNA-binding</keyword>
<dbReference type="InterPro" id="IPR036390">
    <property type="entry name" value="WH_DNA-bd_sf"/>
</dbReference>
<protein>
    <submittedName>
        <fullName evidence="5">MarR family transcriptional regulator</fullName>
    </submittedName>
</protein>
<evidence type="ECO:0000313" key="5">
    <source>
        <dbReference type="EMBL" id="MBM6754795.1"/>
    </source>
</evidence>
<keyword evidence="3" id="KW-0804">Transcription</keyword>
<name>A0ABS2EQW7_9LACO</name>
<dbReference type="PANTHER" id="PTHR42756">
    <property type="entry name" value="TRANSCRIPTIONAL REGULATOR, MARR"/>
    <property type="match status" value="1"/>
</dbReference>
<dbReference type="PROSITE" id="PS50995">
    <property type="entry name" value="HTH_MARR_2"/>
    <property type="match status" value="1"/>
</dbReference>
<sequence length="149" mass="17313">MKDTELLTNWWNLRMKIGRLFHAKHQGTNSIGMRGRDRIIGMINYRGAGLSQKELAKLVHLRPGSLTDALTNLEEEGYVNRERDPKDRRIWRVSLTEKGEKRAREIAADHKVFVEHLMEGISHADKVAMNRAVLQMTKNFEHYYGKNAE</sequence>
<dbReference type="Pfam" id="PF01047">
    <property type="entry name" value="MarR"/>
    <property type="match status" value="1"/>
</dbReference>
<dbReference type="SUPFAM" id="SSF46785">
    <property type="entry name" value="Winged helix' DNA-binding domain"/>
    <property type="match status" value="1"/>
</dbReference>
<dbReference type="SMART" id="SM00347">
    <property type="entry name" value="HTH_MARR"/>
    <property type="match status" value="1"/>
</dbReference>
<accession>A0ABS2EQW7</accession>
<dbReference type="PRINTS" id="PR00598">
    <property type="entry name" value="HTHMARR"/>
</dbReference>